<evidence type="ECO:0000259" key="6">
    <source>
        <dbReference type="Pfam" id="PF25954"/>
    </source>
</evidence>
<dbReference type="EMBL" id="JAENIO010000021">
    <property type="protein sequence ID" value="MBK1834324.1"/>
    <property type="molecule type" value="Genomic_DNA"/>
</dbReference>
<dbReference type="Pfam" id="PF25975">
    <property type="entry name" value="CzcB_C"/>
    <property type="match status" value="1"/>
</dbReference>
<dbReference type="SUPFAM" id="SSF111369">
    <property type="entry name" value="HlyD-like secretion proteins"/>
    <property type="match status" value="1"/>
</dbReference>
<dbReference type="Gene3D" id="2.40.50.100">
    <property type="match status" value="1"/>
</dbReference>
<feature type="region of interest" description="Disordered" evidence="3">
    <location>
        <begin position="307"/>
        <end position="349"/>
    </location>
</feature>
<evidence type="ECO:0000313" key="9">
    <source>
        <dbReference type="Proteomes" id="UP000604083"/>
    </source>
</evidence>
<dbReference type="Proteomes" id="UP000604083">
    <property type="component" value="Unassembled WGS sequence"/>
</dbReference>
<accession>A0A934RSN4</accession>
<feature type="transmembrane region" description="Helical" evidence="4">
    <location>
        <begin position="356"/>
        <end position="375"/>
    </location>
</feature>
<feature type="compositionally biased region" description="Basic and acidic residues" evidence="3">
    <location>
        <begin position="333"/>
        <end position="347"/>
    </location>
</feature>
<dbReference type="GO" id="GO:0060003">
    <property type="term" value="P:copper ion export"/>
    <property type="evidence" value="ECO:0007669"/>
    <property type="project" value="TreeGrafter"/>
</dbReference>
<evidence type="ECO:0000256" key="5">
    <source>
        <dbReference type="SAM" id="SignalP"/>
    </source>
</evidence>
<feature type="domain" description="CzcB-like C-terminal circularly permuted SH3-like" evidence="7">
    <location>
        <begin position="236"/>
        <end position="297"/>
    </location>
</feature>
<keyword evidence="4" id="KW-0472">Membrane</keyword>
<evidence type="ECO:0000256" key="2">
    <source>
        <dbReference type="ARBA" id="ARBA00022448"/>
    </source>
</evidence>
<evidence type="ECO:0000313" key="8">
    <source>
        <dbReference type="EMBL" id="MBK1834324.1"/>
    </source>
</evidence>
<dbReference type="Pfam" id="PF25954">
    <property type="entry name" value="Beta-barrel_RND_2"/>
    <property type="match status" value="1"/>
</dbReference>
<evidence type="ECO:0000256" key="4">
    <source>
        <dbReference type="SAM" id="Phobius"/>
    </source>
</evidence>
<dbReference type="InterPro" id="IPR058649">
    <property type="entry name" value="CzcB_C"/>
</dbReference>
<feature type="domain" description="CusB-like beta-barrel" evidence="6">
    <location>
        <begin position="153"/>
        <end position="228"/>
    </location>
</feature>
<keyword evidence="9" id="KW-1185">Reference proteome</keyword>
<keyword evidence="5" id="KW-0732">Signal</keyword>
<dbReference type="GO" id="GO:0022857">
    <property type="term" value="F:transmembrane transporter activity"/>
    <property type="evidence" value="ECO:0007669"/>
    <property type="project" value="InterPro"/>
</dbReference>
<protein>
    <submittedName>
        <fullName evidence="8">Efflux RND transporter periplasmic adaptor subunit</fullName>
    </submittedName>
</protein>
<dbReference type="Gene3D" id="2.40.30.170">
    <property type="match status" value="1"/>
</dbReference>
<dbReference type="CDD" id="cd06850">
    <property type="entry name" value="biotinyl_domain"/>
    <property type="match status" value="1"/>
</dbReference>
<evidence type="ECO:0000256" key="1">
    <source>
        <dbReference type="ARBA" id="ARBA00009477"/>
    </source>
</evidence>
<keyword evidence="4" id="KW-0812">Transmembrane</keyword>
<dbReference type="NCBIfam" id="TIGR01730">
    <property type="entry name" value="RND_mfp"/>
    <property type="match status" value="1"/>
</dbReference>
<dbReference type="PANTHER" id="PTHR30097">
    <property type="entry name" value="CATION EFFLUX SYSTEM PROTEIN CUSB"/>
    <property type="match status" value="1"/>
</dbReference>
<evidence type="ECO:0000256" key="3">
    <source>
        <dbReference type="SAM" id="MobiDB-lite"/>
    </source>
</evidence>
<comment type="similarity">
    <text evidence="1">Belongs to the membrane fusion protein (MFP) (TC 8.A.1) family.</text>
</comment>
<feature type="compositionally biased region" description="Basic and acidic residues" evidence="3">
    <location>
        <begin position="310"/>
        <end position="323"/>
    </location>
</feature>
<feature type="signal peptide" evidence="5">
    <location>
        <begin position="1"/>
        <end position="24"/>
    </location>
</feature>
<organism evidence="8 9">
    <name type="scientific">Roseibacillus ishigakijimensis</name>
    <dbReference type="NCBI Taxonomy" id="454146"/>
    <lineage>
        <taxon>Bacteria</taxon>
        <taxon>Pseudomonadati</taxon>
        <taxon>Verrucomicrobiota</taxon>
        <taxon>Verrucomicrobiia</taxon>
        <taxon>Verrucomicrobiales</taxon>
        <taxon>Verrucomicrobiaceae</taxon>
        <taxon>Roseibacillus</taxon>
    </lineage>
</organism>
<keyword evidence="2" id="KW-0813">Transport</keyword>
<reference evidence="8" key="1">
    <citation type="submission" date="2021-01" db="EMBL/GenBank/DDBJ databases">
        <title>Modified the classification status of verrucomicrobia.</title>
        <authorList>
            <person name="Feng X."/>
        </authorList>
    </citation>
    <scope>NUCLEOTIDE SEQUENCE</scope>
    <source>
        <strain evidence="8">KCTC 12986</strain>
    </source>
</reference>
<dbReference type="GO" id="GO:0030313">
    <property type="term" value="C:cell envelope"/>
    <property type="evidence" value="ECO:0007669"/>
    <property type="project" value="TreeGrafter"/>
</dbReference>
<dbReference type="InterPro" id="IPR006143">
    <property type="entry name" value="RND_pump_MFP"/>
</dbReference>
<sequence length="380" mass="40755">MRLRPIFPCSLFLTAITHFSPLSAALDAERAANTVILSETAVRNLGIETEIAMEATFESTVFALGRLQEIPANKATLSTRIPGRILSVDVFAGDSVEEGQVIGLLESRQPGSPPPTIKLIAPRGGLITQSHIQPGQPVEASEELLTIVDRSAMWAVARIPEKDAARLAPGSEARLHIPAAGEQTLTARLTRFGVQADPENGTVDGIFRIANPAGLLRPGLRVEFSLITQVRENVLSIPRSAIQGPPENRHVFVKDFELAHAFLKAPVVVGQWNDQSAEIVSGLFPGDEVVTTGSYSLGFAGGGDGPSLKEALDAAHGHEHNEDGSEMTESDDEHDHEHEEGGDDHAAETTSHSPLLLIWALAGTVGTFLWVQSLLKRRQA</sequence>
<dbReference type="GO" id="GO:0015679">
    <property type="term" value="P:plasma membrane copper ion transport"/>
    <property type="evidence" value="ECO:0007669"/>
    <property type="project" value="TreeGrafter"/>
</dbReference>
<dbReference type="RefSeq" id="WP_200391759.1">
    <property type="nucleotide sequence ID" value="NZ_JAENIO010000021.1"/>
</dbReference>
<evidence type="ECO:0000259" key="7">
    <source>
        <dbReference type="Pfam" id="PF25975"/>
    </source>
</evidence>
<proteinExistence type="inferred from homology"/>
<dbReference type="PANTHER" id="PTHR30097:SF4">
    <property type="entry name" value="SLR6042 PROTEIN"/>
    <property type="match status" value="1"/>
</dbReference>
<dbReference type="GO" id="GO:0016020">
    <property type="term" value="C:membrane"/>
    <property type="evidence" value="ECO:0007669"/>
    <property type="project" value="InterPro"/>
</dbReference>
<dbReference type="Gene3D" id="2.40.420.20">
    <property type="match status" value="1"/>
</dbReference>
<dbReference type="AlphaFoldDB" id="A0A934RSN4"/>
<comment type="caution">
    <text evidence="8">The sequence shown here is derived from an EMBL/GenBank/DDBJ whole genome shotgun (WGS) entry which is preliminary data.</text>
</comment>
<name>A0A934RSN4_9BACT</name>
<gene>
    <name evidence="8" type="ORF">JIN78_09660</name>
</gene>
<feature type="chain" id="PRO_5037020707" evidence="5">
    <location>
        <begin position="25"/>
        <end position="380"/>
    </location>
</feature>
<keyword evidence="4" id="KW-1133">Transmembrane helix</keyword>
<dbReference type="InterPro" id="IPR058792">
    <property type="entry name" value="Beta-barrel_RND_2"/>
</dbReference>
<dbReference type="InterPro" id="IPR051909">
    <property type="entry name" value="MFP_Cation_Efflux"/>
</dbReference>